<dbReference type="AlphaFoldDB" id="A0A379LV98"/>
<dbReference type="OrthoDB" id="3250392at2"/>
<evidence type="ECO:0000313" key="4">
    <source>
        <dbReference type="EMBL" id="SUE13263.1"/>
    </source>
</evidence>
<accession>A0A379LV98</accession>
<dbReference type="InterPro" id="IPR045401">
    <property type="entry name" value="GAP1-M"/>
</dbReference>
<organism evidence="4 5">
    <name type="scientific">Rhodococcus gordoniae</name>
    <dbReference type="NCBI Taxonomy" id="223392"/>
    <lineage>
        <taxon>Bacteria</taxon>
        <taxon>Bacillati</taxon>
        <taxon>Actinomycetota</taxon>
        <taxon>Actinomycetes</taxon>
        <taxon>Mycobacteriales</taxon>
        <taxon>Nocardiaceae</taxon>
        <taxon>Rhodococcus</taxon>
    </lineage>
</organism>
<feature type="compositionally biased region" description="Basic and acidic residues" evidence="1">
    <location>
        <begin position="1"/>
        <end position="10"/>
    </location>
</feature>
<feature type="region of interest" description="Disordered" evidence="1">
    <location>
        <begin position="1"/>
        <end position="28"/>
    </location>
</feature>
<sequence length="909" mass="98763">MSAHDAERPRFGQLTYTSFDRPGTATAGGWQVKDTTGDLYADEKERLRAGIVTRFDAIPPIPRFPNAEELRNRPRRLMYAPGAGRTGMYWHTVPAGADATGRPGNVFAHCLIDRVGSEATDGRPIERWGSSGWLVPYGADEVAAATLGATEPEPSDLVSRDAVLDFLLDPDTWRVGVFSVLLDAVARTLEGGPPVVLGCRDPHRAALWIASVSHFMSPGTSRRFGWSTFDRLHAVDDAVACGAHLIAVPLDDLPGDTPGCVVFGEGESPDLGELDGEPHCVENGDLVLVTPWSLLAQTVLVEEDPARRALARQDAIAAEVGDDGLSPMWPLAMAVVSDDELHDALDEATTILLEHSPETVAGTEWAALIANIVEHNLGDSTEDAARGLDRWSRDDTLAPAVRTLAAVVFAHRAFDEVGWISSADPMRRELFGHCDRAPELVTAAERAIDRLRHHVGVGSDRLAVAVDALRTIDVVVRAGLLTTRSEDRVFEILELAVVPVLCAPKIGPAVVAEIGEVEETTCVDFVQPAVVTHPDFLARPLGRRLERSVFAWVASSLRERPTFDELVADSSVVTSPVSVLVAEGVFGLTADGGRVRSDLATVALWRAFFELEDGAASVDSLDEVVAAQQWNAVQWCQAIETFPQVVAPRYLQDAVVCNAWASDVEAVAAHLIRVRRGELRGRWHENRRLDALAESWAAIRWQESWSTVGGPEFDRAWQQDGLPVLIDYARHYAADLPSDVLARLAVFLLAALARPYGDPLAEIDLPAAHQDALVDAVATEVRYAVESIVELVESGVVGIEWLLAHAVFSSPKAPRAGGLSAQTELLSRLVIESDGGRQGLLDEVVTRLLPASWFRGPGAVMTTIRTELRARGRRDADRVCEAYEAFVVWWFDQRLADAERVISGPRGSI</sequence>
<protein>
    <submittedName>
        <fullName evidence="4">Uncharacterized protein</fullName>
    </submittedName>
</protein>
<gene>
    <name evidence="4" type="ORF">NCTC13296_00071</name>
</gene>
<dbReference type="Pfam" id="PF20013">
    <property type="entry name" value="GAP1-N2"/>
    <property type="match status" value="1"/>
</dbReference>
<dbReference type="RefSeq" id="WP_064063188.1">
    <property type="nucleotide sequence ID" value="NZ_LPZN01000011.1"/>
</dbReference>
<evidence type="ECO:0000256" key="1">
    <source>
        <dbReference type="SAM" id="MobiDB-lite"/>
    </source>
</evidence>
<name>A0A379LV98_9NOCA</name>
<proteinExistence type="predicted"/>
<feature type="domain" description="GTPase-associated protein 1 N-terminal" evidence="2">
    <location>
        <begin position="11"/>
        <end position="141"/>
    </location>
</feature>
<dbReference type="Pfam" id="PF20014">
    <property type="entry name" value="GAP1-M"/>
    <property type="match status" value="1"/>
</dbReference>
<dbReference type="InterPro" id="IPR045402">
    <property type="entry name" value="GAP1-N2"/>
</dbReference>
<feature type="domain" description="GTPase-associated protein 1 middle" evidence="3">
    <location>
        <begin position="174"/>
        <end position="233"/>
    </location>
</feature>
<keyword evidence="5" id="KW-1185">Reference proteome</keyword>
<reference evidence="4 5" key="1">
    <citation type="submission" date="2018-06" db="EMBL/GenBank/DDBJ databases">
        <authorList>
            <consortium name="Pathogen Informatics"/>
            <person name="Doyle S."/>
        </authorList>
    </citation>
    <scope>NUCLEOTIDE SEQUENCE [LARGE SCALE GENOMIC DNA]</scope>
    <source>
        <strain evidence="4 5">NCTC13296</strain>
    </source>
</reference>
<dbReference type="EMBL" id="UGVI01000001">
    <property type="protein sequence ID" value="SUE13263.1"/>
    <property type="molecule type" value="Genomic_DNA"/>
</dbReference>
<evidence type="ECO:0000313" key="5">
    <source>
        <dbReference type="Proteomes" id="UP000254569"/>
    </source>
</evidence>
<evidence type="ECO:0000259" key="3">
    <source>
        <dbReference type="Pfam" id="PF20014"/>
    </source>
</evidence>
<dbReference type="Proteomes" id="UP000254569">
    <property type="component" value="Unassembled WGS sequence"/>
</dbReference>
<evidence type="ECO:0000259" key="2">
    <source>
        <dbReference type="Pfam" id="PF20013"/>
    </source>
</evidence>